<proteinExistence type="predicted"/>
<dbReference type="InterPro" id="IPR011990">
    <property type="entry name" value="TPR-like_helical_dom_sf"/>
</dbReference>
<dbReference type="Pfam" id="PF12862">
    <property type="entry name" value="ANAPC5"/>
    <property type="match status" value="2"/>
</dbReference>
<evidence type="ECO:0000256" key="1">
    <source>
        <dbReference type="PROSITE-ProRule" id="PRU00339"/>
    </source>
</evidence>
<feature type="transmembrane region" description="Helical" evidence="2">
    <location>
        <begin position="1046"/>
        <end position="1065"/>
    </location>
</feature>
<dbReference type="OrthoDB" id="9771112at2"/>
<sequence length="1073" mass="122353">MKGYSFCIFILMLSSLLQAQETPILNTSILDSLMLKGEILNAEARLNEQLAYIQSHNLNDSLYKYTYYVGKIELQKSDAKTASKKVDAFLDYINTKSKNKRSYYQALLKLADFYDEIGNNQKSLDITTTALKIIKEVRDATPEEIGKTEYNIGATYLSLGNVDQAKTNFQKALKRFESYKFTSKAQLSDGYNAVGATMWMSSKLDSASYYYSKAIEAIAMAKGDPIMNLYLATVIKSNISLLEYGQGNLDKAIAIQNGVISNYEKTIHALSDENVVSKAKRFQLRAISNMAVFYNEQGNLQKAHDLMLFAYQKKKTLREADDSDLGATLIQIGQSSLSLQNYDDAISYLNEGLKQFEVNAIENPYWKAAGFHALAEAHAVKKNTSEAKKYYEQSEQYFKEALGNDYDIEFLSFLRNKSLFLAENQAHEAALNTAQTGYDYVLKNGGDDNFTLVKQLLNLAMVNYKLQQYEQSLIWVDKANQYLNKAASAADSKQKDFHKPQLILLKALAQYELQPNKDTSFLKQQLIALDKAISLLEDRKTRVYKNEDLSILMTDYQSISNFSKKVALDLYQKTKEAIYLDKIIELNESAVYNRIRSRLNLKNSISFKDVSKPVLERELQLKNEMSFTLDHSENIQSFLDVEKEWQLFLDTLKTRFPKYYKMRYATISQPVKNLKRAIADHTTVVRYLNIDEATYAILINKSEKHLVRLNPKDLQKNVQALTNELWDLETSSELLHQLYVELWQPFEDRINTNHVIIIPNGQLFNLSFESLTPEKIASFKELETKSLLAKYIISYNYSLLLTNRTASQTLFSDNFIGFAPEFNSKMKTDYTLKIKDSITMDRTYLTLLPQPFSKNLAQNSSKFFTGESFINEKASKQLFTQHAKEHKIIHIGTHAESNNVSPELSRLIFAKNVKDSMASEDNSLYTYEIYNQNLSSNLAILTACETGKPTYQAGEGMISLAHAFNYAGSESILTSLWKIDEQSSAAIIENFYGYIKDGLPKDEALQKAKLDYIATAKGRTLSPQYWAGLVLIGDTLPIHLTSTSYFWYWMLGGLLVIFFLLVLLIKIKRSASH</sequence>
<dbReference type="Gene3D" id="1.25.40.10">
    <property type="entry name" value="Tetratricopeptide repeat domain"/>
    <property type="match status" value="2"/>
</dbReference>
<evidence type="ECO:0000313" key="7">
    <source>
        <dbReference type="Proteomes" id="UP000321578"/>
    </source>
</evidence>
<dbReference type="RefSeq" id="WP_147085935.1">
    <property type="nucleotide sequence ID" value="NZ_VORM01000012.1"/>
</dbReference>
<gene>
    <name evidence="6" type="ORF">ESY86_07260</name>
</gene>
<keyword evidence="7" id="KW-1185">Reference proteome</keyword>
<evidence type="ECO:0000259" key="4">
    <source>
        <dbReference type="Pfam" id="PF12770"/>
    </source>
</evidence>
<feature type="domain" description="Anaphase-promoting complex subunit 5" evidence="5">
    <location>
        <begin position="74"/>
        <end position="140"/>
    </location>
</feature>
<keyword evidence="2" id="KW-0472">Membrane</keyword>
<dbReference type="InterPro" id="IPR024983">
    <property type="entry name" value="CHAT_dom"/>
</dbReference>
<dbReference type="InterPro" id="IPR019734">
    <property type="entry name" value="TPR_rpt"/>
</dbReference>
<feature type="domain" description="CHAT" evidence="4">
    <location>
        <begin position="733"/>
        <end position="1034"/>
    </location>
</feature>
<keyword evidence="2" id="KW-0812">Transmembrane</keyword>
<dbReference type="AlphaFoldDB" id="A0A5C6ZKN3"/>
<name>A0A5C6ZKN3_9FLAO</name>
<dbReference type="EMBL" id="VORO01000006">
    <property type="protein sequence ID" value="TXD89577.1"/>
    <property type="molecule type" value="Genomic_DNA"/>
</dbReference>
<dbReference type="PROSITE" id="PS50005">
    <property type="entry name" value="TPR"/>
    <property type="match status" value="1"/>
</dbReference>
<organism evidence="6 7">
    <name type="scientific">Subsaximicrobium wynnwilliamsii</name>
    <dbReference type="NCBI Taxonomy" id="291179"/>
    <lineage>
        <taxon>Bacteria</taxon>
        <taxon>Pseudomonadati</taxon>
        <taxon>Bacteroidota</taxon>
        <taxon>Flavobacteriia</taxon>
        <taxon>Flavobacteriales</taxon>
        <taxon>Flavobacteriaceae</taxon>
        <taxon>Subsaximicrobium</taxon>
    </lineage>
</organism>
<feature type="domain" description="Anaphase-promoting complex subunit 5" evidence="5">
    <location>
        <begin position="423"/>
        <end position="473"/>
    </location>
</feature>
<evidence type="ECO:0000259" key="5">
    <source>
        <dbReference type="Pfam" id="PF12862"/>
    </source>
</evidence>
<dbReference type="SUPFAM" id="SSF48452">
    <property type="entry name" value="TPR-like"/>
    <property type="match status" value="2"/>
</dbReference>
<protein>
    <submittedName>
        <fullName evidence="6">CHAT domain-containing protein</fullName>
    </submittedName>
</protein>
<dbReference type="PANTHER" id="PTHR10098:SF108">
    <property type="entry name" value="TETRATRICOPEPTIDE REPEAT PROTEIN 28"/>
    <property type="match status" value="1"/>
</dbReference>
<dbReference type="Proteomes" id="UP000321578">
    <property type="component" value="Unassembled WGS sequence"/>
</dbReference>
<reference evidence="6 7" key="1">
    <citation type="submission" date="2019-08" db="EMBL/GenBank/DDBJ databases">
        <title>Genomes of Subsaximicrobium wynnwilliamsii strains.</title>
        <authorList>
            <person name="Bowman J.P."/>
        </authorList>
    </citation>
    <scope>NUCLEOTIDE SEQUENCE [LARGE SCALE GENOMIC DNA]</scope>
    <source>
        <strain evidence="6 7">2-80-2</strain>
    </source>
</reference>
<feature type="repeat" description="TPR" evidence="1">
    <location>
        <begin position="146"/>
        <end position="179"/>
    </location>
</feature>
<evidence type="ECO:0000256" key="2">
    <source>
        <dbReference type="SAM" id="Phobius"/>
    </source>
</evidence>
<feature type="signal peptide" evidence="3">
    <location>
        <begin position="1"/>
        <end position="19"/>
    </location>
</feature>
<feature type="chain" id="PRO_5022896755" evidence="3">
    <location>
        <begin position="20"/>
        <end position="1073"/>
    </location>
</feature>
<keyword evidence="1" id="KW-0802">TPR repeat</keyword>
<dbReference type="PANTHER" id="PTHR10098">
    <property type="entry name" value="RAPSYN-RELATED"/>
    <property type="match status" value="1"/>
</dbReference>
<dbReference type="InterPro" id="IPR026000">
    <property type="entry name" value="Apc5_dom"/>
</dbReference>
<evidence type="ECO:0000256" key="3">
    <source>
        <dbReference type="SAM" id="SignalP"/>
    </source>
</evidence>
<dbReference type="Pfam" id="PF13424">
    <property type="entry name" value="TPR_12"/>
    <property type="match status" value="1"/>
</dbReference>
<keyword evidence="3" id="KW-0732">Signal</keyword>
<dbReference type="Pfam" id="PF12770">
    <property type="entry name" value="CHAT"/>
    <property type="match status" value="1"/>
</dbReference>
<comment type="caution">
    <text evidence="6">The sequence shown here is derived from an EMBL/GenBank/DDBJ whole genome shotgun (WGS) entry which is preliminary data.</text>
</comment>
<evidence type="ECO:0000313" key="6">
    <source>
        <dbReference type="EMBL" id="TXD89577.1"/>
    </source>
</evidence>
<dbReference type="SMART" id="SM00028">
    <property type="entry name" value="TPR"/>
    <property type="match status" value="5"/>
</dbReference>
<keyword evidence="2" id="KW-1133">Transmembrane helix</keyword>
<accession>A0A5C6ZKN3</accession>